<feature type="compositionally biased region" description="Polar residues" evidence="1">
    <location>
        <begin position="235"/>
        <end position="249"/>
    </location>
</feature>
<dbReference type="OrthoDB" id="4188781at2759"/>
<evidence type="ECO:0000256" key="2">
    <source>
        <dbReference type="SAM" id="Phobius"/>
    </source>
</evidence>
<feature type="compositionally biased region" description="Low complexity" evidence="1">
    <location>
        <begin position="468"/>
        <end position="479"/>
    </location>
</feature>
<dbReference type="STRING" id="1447872.A0A1J9PQR5"/>
<feature type="compositionally biased region" description="Polar residues" evidence="1">
    <location>
        <begin position="480"/>
        <end position="492"/>
    </location>
</feature>
<feature type="transmembrane region" description="Helical" evidence="2">
    <location>
        <begin position="39"/>
        <end position="62"/>
    </location>
</feature>
<feature type="region of interest" description="Disordered" evidence="1">
    <location>
        <begin position="459"/>
        <end position="557"/>
    </location>
</feature>
<evidence type="ECO:0000313" key="3">
    <source>
        <dbReference type="EMBL" id="OJD18777.1"/>
    </source>
</evidence>
<keyword evidence="2" id="KW-1133">Transmembrane helix</keyword>
<feature type="transmembrane region" description="Helical" evidence="2">
    <location>
        <begin position="83"/>
        <end position="103"/>
    </location>
</feature>
<protein>
    <submittedName>
        <fullName evidence="3">Uncharacterized protein</fullName>
    </submittedName>
</protein>
<evidence type="ECO:0000256" key="1">
    <source>
        <dbReference type="SAM" id="MobiDB-lite"/>
    </source>
</evidence>
<gene>
    <name evidence="3" type="ORF">AJ78_01248</name>
</gene>
<dbReference type="Proteomes" id="UP000182235">
    <property type="component" value="Unassembled WGS sequence"/>
</dbReference>
<dbReference type="AlphaFoldDB" id="A0A1J9PQR5"/>
<sequence>MGRPVFLYSLGSSAIFCTATSAVINGVFAASLEHAIFDQALLAYMSVVLTSLSSIVLGLLLVSFTRNTARGRKFWKSWNGLAFALLGGALCTSIVFVAIALRWCANQLKGGNATLIGRHTRELYSAWCGVWAVASTFQIIFYVCLALPSDYKPNLGSDSISYIASRTSCFLRPNGQYTRTRDRRPSAAVLSIASSEHKRSPKSPTNSHRTAERKNPGSPLYSGNILQNSHILQHLQQHNSAHSHQQVQHSKPHKTGYPFDHNCNPLERENTFDQWDTSSVPREICDALLQSTLEKTSRTNRSKSFDNNTNYTSTPQPDSRASSFASTTTIVRSKSCHERQQSSGTTTRSPRKDSILPESPTLASLSFSLPSSPSICPCGCTSHFTSAPYQYQYPNPYQYQYPYDFYEPLVRPKFPTRQRAQSFEDHIHPLFRSSSPDPPPVTTRGTVVTASPVAGQTITKKTLSRIKSGSFSSQPASSSPLAQTETMDQTMDLSVGEDVIDESDDVGEGGQEDPSKDGTAPLPLPIPGFVLAAGTRGSWVDYGRRKTSQGRANDDGG</sequence>
<proteinExistence type="predicted"/>
<organism evidence="3 4">
    <name type="scientific">Emergomyces pasteurianus Ep9510</name>
    <dbReference type="NCBI Taxonomy" id="1447872"/>
    <lineage>
        <taxon>Eukaryota</taxon>
        <taxon>Fungi</taxon>
        <taxon>Dikarya</taxon>
        <taxon>Ascomycota</taxon>
        <taxon>Pezizomycotina</taxon>
        <taxon>Eurotiomycetes</taxon>
        <taxon>Eurotiomycetidae</taxon>
        <taxon>Onygenales</taxon>
        <taxon>Ajellomycetaceae</taxon>
        <taxon>Emergomyces</taxon>
    </lineage>
</organism>
<keyword evidence="2" id="KW-0472">Membrane</keyword>
<keyword evidence="2" id="KW-0812">Transmembrane</keyword>
<feature type="region of interest" description="Disordered" evidence="1">
    <location>
        <begin position="295"/>
        <end position="358"/>
    </location>
</feature>
<reference evidence="3 4" key="1">
    <citation type="submission" date="2015-07" db="EMBL/GenBank/DDBJ databases">
        <title>Emmonsia species relationships and genome sequence.</title>
        <authorList>
            <consortium name="The Broad Institute Genomics Platform"/>
            <person name="Cuomo C.A."/>
            <person name="Munoz J.F."/>
            <person name="Imamovic A."/>
            <person name="Priest M.E."/>
            <person name="Young S."/>
            <person name="Clay O.K."/>
            <person name="McEwen J.G."/>
        </authorList>
    </citation>
    <scope>NUCLEOTIDE SEQUENCE [LARGE SCALE GENOMIC DNA]</scope>
    <source>
        <strain evidence="3 4">UAMH 9510</strain>
    </source>
</reference>
<dbReference type="EMBL" id="LGRN01000026">
    <property type="protein sequence ID" value="OJD18777.1"/>
    <property type="molecule type" value="Genomic_DNA"/>
</dbReference>
<comment type="caution">
    <text evidence="3">The sequence shown here is derived from an EMBL/GenBank/DDBJ whole genome shotgun (WGS) entry which is preliminary data.</text>
</comment>
<keyword evidence="4" id="KW-1185">Reference proteome</keyword>
<feature type="compositionally biased region" description="Polar residues" evidence="1">
    <location>
        <begin position="305"/>
        <end position="332"/>
    </location>
</feature>
<name>A0A1J9PQR5_9EURO</name>
<feature type="compositionally biased region" description="Acidic residues" evidence="1">
    <location>
        <begin position="498"/>
        <end position="511"/>
    </location>
</feature>
<evidence type="ECO:0000313" key="4">
    <source>
        <dbReference type="Proteomes" id="UP000182235"/>
    </source>
</evidence>
<feature type="region of interest" description="Disordered" evidence="1">
    <location>
        <begin position="175"/>
        <end position="223"/>
    </location>
</feature>
<accession>A0A1J9PQR5</accession>
<feature type="region of interest" description="Disordered" evidence="1">
    <location>
        <begin position="235"/>
        <end position="262"/>
    </location>
</feature>
<dbReference type="VEuPathDB" id="FungiDB:AJ78_01248"/>